<keyword evidence="3" id="KW-1015">Disulfide bond</keyword>
<comment type="subcellular location">
    <subcellularLocation>
        <location evidence="1">Membrane</location>
        <topology evidence="1">Single-pass type I membrane protein</topology>
    </subcellularLocation>
</comment>
<evidence type="ECO:0000313" key="7">
    <source>
        <dbReference type="EMBL" id="KAG8193433.1"/>
    </source>
</evidence>
<dbReference type="InterPro" id="IPR013162">
    <property type="entry name" value="CD80_C2-set"/>
</dbReference>
<feature type="domain" description="Ig-like" evidence="6">
    <location>
        <begin position="39"/>
        <end position="138"/>
    </location>
</feature>
<feature type="domain" description="Ig-like" evidence="6">
    <location>
        <begin position="143"/>
        <end position="245"/>
    </location>
</feature>
<reference evidence="7 8" key="1">
    <citation type="journal article" date="2022" name="Nat. Ecol. Evol.">
        <title>A masculinizing supergene underlies an exaggerated male reproductive morph in a spider.</title>
        <authorList>
            <person name="Hendrickx F."/>
            <person name="De Corte Z."/>
            <person name="Sonet G."/>
            <person name="Van Belleghem S.M."/>
            <person name="Kostlbacher S."/>
            <person name="Vangestel C."/>
        </authorList>
    </citation>
    <scope>NUCLEOTIDE SEQUENCE [LARGE SCALE GENOMIC DNA]</scope>
    <source>
        <strain evidence="7">W744_W776</strain>
    </source>
</reference>
<dbReference type="GO" id="GO:0005911">
    <property type="term" value="C:cell-cell junction"/>
    <property type="evidence" value="ECO:0007669"/>
    <property type="project" value="TreeGrafter"/>
</dbReference>
<evidence type="ECO:0000256" key="3">
    <source>
        <dbReference type="ARBA" id="ARBA00023157"/>
    </source>
</evidence>
<dbReference type="SUPFAM" id="SSF48726">
    <property type="entry name" value="Immunoglobulin"/>
    <property type="match status" value="4"/>
</dbReference>
<gene>
    <name evidence="7" type="ORF">JTE90_009650</name>
</gene>
<dbReference type="InterPro" id="IPR013783">
    <property type="entry name" value="Ig-like_fold"/>
</dbReference>
<dbReference type="AlphaFoldDB" id="A0AAV6VBJ8"/>
<dbReference type="Pfam" id="PF08205">
    <property type="entry name" value="C2-set_2"/>
    <property type="match status" value="1"/>
</dbReference>
<dbReference type="Pfam" id="PF07679">
    <property type="entry name" value="I-set"/>
    <property type="match status" value="1"/>
</dbReference>
<dbReference type="InterPro" id="IPR013098">
    <property type="entry name" value="Ig_I-set"/>
</dbReference>
<comment type="caution">
    <text evidence="7">The sequence shown here is derived from an EMBL/GenBank/DDBJ whole genome shotgun (WGS) entry which is preliminary data.</text>
</comment>
<feature type="domain" description="Ig-like" evidence="6">
    <location>
        <begin position="253"/>
        <end position="340"/>
    </location>
</feature>
<dbReference type="Pfam" id="PF00047">
    <property type="entry name" value="ig"/>
    <property type="match status" value="1"/>
</dbReference>
<keyword evidence="8" id="KW-1185">Reference proteome</keyword>
<dbReference type="PROSITE" id="PS50835">
    <property type="entry name" value="IG_LIKE"/>
    <property type="match status" value="4"/>
</dbReference>
<organism evidence="7 8">
    <name type="scientific">Oedothorax gibbosus</name>
    <dbReference type="NCBI Taxonomy" id="931172"/>
    <lineage>
        <taxon>Eukaryota</taxon>
        <taxon>Metazoa</taxon>
        <taxon>Ecdysozoa</taxon>
        <taxon>Arthropoda</taxon>
        <taxon>Chelicerata</taxon>
        <taxon>Arachnida</taxon>
        <taxon>Araneae</taxon>
        <taxon>Araneomorphae</taxon>
        <taxon>Entelegynae</taxon>
        <taxon>Araneoidea</taxon>
        <taxon>Linyphiidae</taxon>
        <taxon>Erigoninae</taxon>
        <taxon>Oedothorax</taxon>
    </lineage>
</organism>
<dbReference type="PANTHER" id="PTHR11640:SF136">
    <property type="entry name" value="NEPHRIN"/>
    <property type="match status" value="1"/>
</dbReference>
<keyword evidence="2" id="KW-0472">Membrane</keyword>
<dbReference type="InterPro" id="IPR036179">
    <property type="entry name" value="Ig-like_dom_sf"/>
</dbReference>
<sequence length="432" mass="47258">MSKLVKIAPRLNSEFLKQNGNCFLSNSVSPEEKNQKPPPQQHFLQTPTDLVAVEGSTVDLTCQIGALAGDVQWSKDGFLLGFDAKIPGYVRYSMVVDAAKGIYNLRIHNVQMDDQAEYQCQVGPALNNLPIRAHAKVSVIVPPRVLEIRGYKNGSTVEMREGQKLALQCLARNSIPPTRLKWMKNGLEYTRDTTPLKEEESSSSLKTTSTSITLSAKLDDNGAIYSCVGEHTAIPRPFKTNVFLSVLYAPGPPTIEGYHDGDIVQVGDKLNLACISKGGNPAAKLIWYRNGDQVDVTYSTGGKEATNTHTFAVGPRDNRAVYRCEASNTVTMQPLSASVRLNVLFAPTKVSISGPKEVRVGDSVRLSCVTGSSNPPVEVSWVVDGRPVMSTQAVTEDTAGGWVTSSNVTVSVSRQVKHRWWSFFVFMCLYNL</sequence>
<name>A0AAV6VBJ8_9ARAC</name>
<dbReference type="GO" id="GO:0098609">
    <property type="term" value="P:cell-cell adhesion"/>
    <property type="evidence" value="ECO:0007669"/>
    <property type="project" value="TreeGrafter"/>
</dbReference>
<evidence type="ECO:0000256" key="2">
    <source>
        <dbReference type="ARBA" id="ARBA00023136"/>
    </source>
</evidence>
<dbReference type="EMBL" id="JAFNEN010000122">
    <property type="protein sequence ID" value="KAG8193433.1"/>
    <property type="molecule type" value="Genomic_DNA"/>
</dbReference>
<protein>
    <recommendedName>
        <fullName evidence="6">Ig-like domain-containing protein</fullName>
    </recommendedName>
</protein>
<evidence type="ECO:0000313" key="8">
    <source>
        <dbReference type="Proteomes" id="UP000827092"/>
    </source>
</evidence>
<proteinExistence type="predicted"/>
<keyword evidence="4" id="KW-0325">Glycoprotein</keyword>
<accession>A0AAV6VBJ8</accession>
<dbReference type="FunFam" id="2.60.40.10:FF:000405">
    <property type="entry name" value="nephrin isoform X1"/>
    <property type="match status" value="1"/>
</dbReference>
<dbReference type="InterPro" id="IPR051275">
    <property type="entry name" value="Cell_adhesion_signaling"/>
</dbReference>
<dbReference type="InterPro" id="IPR013151">
    <property type="entry name" value="Immunoglobulin_dom"/>
</dbReference>
<evidence type="ECO:0000256" key="4">
    <source>
        <dbReference type="ARBA" id="ARBA00023180"/>
    </source>
</evidence>
<evidence type="ECO:0000259" key="6">
    <source>
        <dbReference type="PROSITE" id="PS50835"/>
    </source>
</evidence>
<keyword evidence="5" id="KW-0393">Immunoglobulin domain</keyword>
<dbReference type="GO" id="GO:0005886">
    <property type="term" value="C:plasma membrane"/>
    <property type="evidence" value="ECO:0007669"/>
    <property type="project" value="TreeGrafter"/>
</dbReference>
<evidence type="ECO:0000256" key="5">
    <source>
        <dbReference type="ARBA" id="ARBA00023319"/>
    </source>
</evidence>
<dbReference type="SMART" id="SM00408">
    <property type="entry name" value="IGc2"/>
    <property type="match status" value="3"/>
</dbReference>
<dbReference type="GO" id="GO:0050839">
    <property type="term" value="F:cell adhesion molecule binding"/>
    <property type="evidence" value="ECO:0007669"/>
    <property type="project" value="TreeGrafter"/>
</dbReference>
<feature type="domain" description="Ig-like" evidence="6">
    <location>
        <begin position="347"/>
        <end position="432"/>
    </location>
</feature>
<dbReference type="InterPro" id="IPR003598">
    <property type="entry name" value="Ig_sub2"/>
</dbReference>
<dbReference type="InterPro" id="IPR007110">
    <property type="entry name" value="Ig-like_dom"/>
</dbReference>
<evidence type="ECO:0000256" key="1">
    <source>
        <dbReference type="ARBA" id="ARBA00004479"/>
    </source>
</evidence>
<dbReference type="Gene3D" id="2.60.40.10">
    <property type="entry name" value="Immunoglobulins"/>
    <property type="match status" value="4"/>
</dbReference>
<dbReference type="PANTHER" id="PTHR11640">
    <property type="entry name" value="NEPHRIN"/>
    <property type="match status" value="1"/>
</dbReference>
<dbReference type="InterPro" id="IPR003599">
    <property type="entry name" value="Ig_sub"/>
</dbReference>
<dbReference type="Pfam" id="PF13927">
    <property type="entry name" value="Ig_3"/>
    <property type="match status" value="1"/>
</dbReference>
<dbReference type="SMART" id="SM00409">
    <property type="entry name" value="IG"/>
    <property type="match status" value="4"/>
</dbReference>
<dbReference type="Proteomes" id="UP000827092">
    <property type="component" value="Unassembled WGS sequence"/>
</dbReference>